<dbReference type="EMBL" id="BOOW01000016">
    <property type="protein sequence ID" value="GII92385.1"/>
    <property type="molecule type" value="Genomic_DNA"/>
</dbReference>
<dbReference type="InterPro" id="IPR011051">
    <property type="entry name" value="RmlC_Cupin_sf"/>
</dbReference>
<proteinExistence type="predicted"/>
<comment type="caution">
    <text evidence="1">The sequence shown here is derived from an EMBL/GenBank/DDBJ whole genome shotgun (WGS) entry which is preliminary data.</text>
</comment>
<sequence>MSTPPGFAFVREELSARGARPYALAVLGDLAEGRSSLAAVRHPLGFLCLPVVRDGEYGVCLHIWSAAFRMAEPTTSQVHCHSWDLTSYVLYGYVRNVLADVDDADVDPTHRVLEVVSEGERDYIRPTARTVRCGTGAAEVWGPGDTYALPAGVFHSSVIPEGGEAATVALGRTVPGSPDLSLGPLAARPHLVTRTRCDAAETASAARMAYDFLRRSGNTATPHNHI</sequence>
<dbReference type="SUPFAM" id="SSF51182">
    <property type="entry name" value="RmlC-like cupins"/>
    <property type="match status" value="1"/>
</dbReference>
<organism evidence="1 2">
    <name type="scientific">Sinosporangium siamense</name>
    <dbReference type="NCBI Taxonomy" id="1367973"/>
    <lineage>
        <taxon>Bacteria</taxon>
        <taxon>Bacillati</taxon>
        <taxon>Actinomycetota</taxon>
        <taxon>Actinomycetes</taxon>
        <taxon>Streptosporangiales</taxon>
        <taxon>Streptosporangiaceae</taxon>
        <taxon>Sinosporangium</taxon>
    </lineage>
</organism>
<accession>A0A919V4X6</accession>
<reference evidence="1" key="1">
    <citation type="submission" date="2021-01" db="EMBL/GenBank/DDBJ databases">
        <title>Whole genome shotgun sequence of Sinosporangium siamense NBRC 109515.</title>
        <authorList>
            <person name="Komaki H."/>
            <person name="Tamura T."/>
        </authorList>
    </citation>
    <scope>NUCLEOTIDE SEQUENCE</scope>
    <source>
        <strain evidence="1">NBRC 109515</strain>
    </source>
</reference>
<name>A0A919V4X6_9ACTN</name>
<evidence type="ECO:0008006" key="3">
    <source>
        <dbReference type="Google" id="ProtNLM"/>
    </source>
</evidence>
<gene>
    <name evidence="1" type="ORF">Ssi02_26160</name>
</gene>
<dbReference type="RefSeq" id="WP_204025188.1">
    <property type="nucleotide sequence ID" value="NZ_BOOW01000016.1"/>
</dbReference>
<dbReference type="Proteomes" id="UP000606172">
    <property type="component" value="Unassembled WGS sequence"/>
</dbReference>
<evidence type="ECO:0000313" key="1">
    <source>
        <dbReference type="EMBL" id="GII92385.1"/>
    </source>
</evidence>
<keyword evidence="2" id="KW-1185">Reference proteome</keyword>
<dbReference type="AlphaFoldDB" id="A0A919V4X6"/>
<protein>
    <recommendedName>
        <fullName evidence="3">Cupin</fullName>
    </recommendedName>
</protein>
<evidence type="ECO:0000313" key="2">
    <source>
        <dbReference type="Proteomes" id="UP000606172"/>
    </source>
</evidence>